<dbReference type="InterPro" id="IPR036864">
    <property type="entry name" value="Zn2-C6_fun-type_DNA-bd_sf"/>
</dbReference>
<dbReference type="EMBL" id="JBFXLQ010000001">
    <property type="protein sequence ID" value="KAL2872374.1"/>
    <property type="molecule type" value="Genomic_DNA"/>
</dbReference>
<dbReference type="RefSeq" id="XP_070891353.1">
    <property type="nucleotide sequence ID" value="XM_071035102.1"/>
</dbReference>
<dbReference type="Pfam" id="PF00172">
    <property type="entry name" value="Zn_clus"/>
    <property type="match status" value="1"/>
</dbReference>
<feature type="region of interest" description="Disordered" evidence="6">
    <location>
        <begin position="109"/>
        <end position="240"/>
    </location>
</feature>
<feature type="region of interest" description="Disordered" evidence="6">
    <location>
        <begin position="698"/>
        <end position="726"/>
    </location>
</feature>
<dbReference type="PROSITE" id="PS50048">
    <property type="entry name" value="ZN2_CY6_FUNGAL_2"/>
    <property type="match status" value="1"/>
</dbReference>
<keyword evidence="4" id="KW-0804">Transcription</keyword>
<dbReference type="Pfam" id="PF11951">
    <property type="entry name" value="Fungal_trans_2"/>
    <property type="match status" value="1"/>
</dbReference>
<dbReference type="Gene3D" id="4.10.240.10">
    <property type="entry name" value="Zn(2)-C6 fungal-type DNA-binding domain"/>
    <property type="match status" value="1"/>
</dbReference>
<comment type="subcellular location">
    <subcellularLocation>
        <location evidence="1">Nucleus</location>
    </subcellularLocation>
</comment>
<evidence type="ECO:0000256" key="1">
    <source>
        <dbReference type="ARBA" id="ARBA00004123"/>
    </source>
</evidence>
<protein>
    <recommendedName>
        <fullName evidence="7">Zn(2)-C6 fungal-type domain-containing protein</fullName>
    </recommendedName>
</protein>
<evidence type="ECO:0000259" key="7">
    <source>
        <dbReference type="PROSITE" id="PS50048"/>
    </source>
</evidence>
<evidence type="ECO:0000313" key="8">
    <source>
        <dbReference type="EMBL" id="KAL2872374.1"/>
    </source>
</evidence>
<dbReference type="GeneID" id="98150174"/>
<evidence type="ECO:0000256" key="3">
    <source>
        <dbReference type="ARBA" id="ARBA00023125"/>
    </source>
</evidence>
<organism evidence="8 9">
    <name type="scientific">Aspergillus lucknowensis</name>
    <dbReference type="NCBI Taxonomy" id="176173"/>
    <lineage>
        <taxon>Eukaryota</taxon>
        <taxon>Fungi</taxon>
        <taxon>Dikarya</taxon>
        <taxon>Ascomycota</taxon>
        <taxon>Pezizomycotina</taxon>
        <taxon>Eurotiomycetes</taxon>
        <taxon>Eurotiomycetidae</taxon>
        <taxon>Eurotiales</taxon>
        <taxon>Aspergillaceae</taxon>
        <taxon>Aspergillus</taxon>
        <taxon>Aspergillus subgen. Nidulantes</taxon>
    </lineage>
</organism>
<feature type="region of interest" description="Disordered" evidence="6">
    <location>
        <begin position="54"/>
        <end position="84"/>
    </location>
</feature>
<feature type="compositionally biased region" description="Low complexity" evidence="6">
    <location>
        <begin position="55"/>
        <end position="74"/>
    </location>
</feature>
<reference evidence="8 9" key="1">
    <citation type="submission" date="2024-07" db="EMBL/GenBank/DDBJ databases">
        <title>Section-level genome sequencing and comparative genomics of Aspergillus sections Usti and Cavernicolus.</title>
        <authorList>
            <consortium name="Lawrence Berkeley National Laboratory"/>
            <person name="Nybo J.L."/>
            <person name="Vesth T.C."/>
            <person name="Theobald S."/>
            <person name="Frisvad J.C."/>
            <person name="Larsen T.O."/>
            <person name="Kjaerboelling I."/>
            <person name="Rothschild-Mancinelli K."/>
            <person name="Lyhne E.K."/>
            <person name="Kogle M.E."/>
            <person name="Barry K."/>
            <person name="Clum A."/>
            <person name="Na H."/>
            <person name="Ledsgaard L."/>
            <person name="Lin J."/>
            <person name="Lipzen A."/>
            <person name="Kuo A."/>
            <person name="Riley R."/>
            <person name="Mondo S."/>
            <person name="Labutti K."/>
            <person name="Haridas S."/>
            <person name="Pangalinan J."/>
            <person name="Salamov A.A."/>
            <person name="Simmons B.A."/>
            <person name="Magnuson J.K."/>
            <person name="Chen J."/>
            <person name="Drula E."/>
            <person name="Henrissat B."/>
            <person name="Wiebenga A."/>
            <person name="Lubbers R.J."/>
            <person name="Gomes A.C."/>
            <person name="Macurrencykelacurrency M.R."/>
            <person name="Stajich J."/>
            <person name="Grigoriev I.V."/>
            <person name="Mortensen U.H."/>
            <person name="De Vries R.P."/>
            <person name="Baker S.E."/>
            <person name="Andersen M.R."/>
        </authorList>
    </citation>
    <scope>NUCLEOTIDE SEQUENCE [LARGE SCALE GENOMIC DNA]</scope>
    <source>
        <strain evidence="8 9">CBS 449.75</strain>
    </source>
</reference>
<evidence type="ECO:0000256" key="4">
    <source>
        <dbReference type="ARBA" id="ARBA00023163"/>
    </source>
</evidence>
<dbReference type="InterPro" id="IPR001138">
    <property type="entry name" value="Zn2Cys6_DnaBD"/>
</dbReference>
<feature type="compositionally biased region" description="Low complexity" evidence="6">
    <location>
        <begin position="227"/>
        <end position="236"/>
    </location>
</feature>
<feature type="compositionally biased region" description="Acidic residues" evidence="6">
    <location>
        <begin position="161"/>
        <end position="170"/>
    </location>
</feature>
<dbReference type="PANTHER" id="PTHR37534">
    <property type="entry name" value="TRANSCRIPTIONAL ACTIVATOR PROTEIN UGA3"/>
    <property type="match status" value="1"/>
</dbReference>
<sequence>MTDPLHPSQSSMTGYIQEPPPLSAYSLLGQAQYSEGVALWHSTPVQQQLPHHQIPAAPFTPTTPNTPSLLQPLPDQKKHKRTRSGCFTCRARRIKCDEARPTCERCRKGNRECVYPGSTTGPASKPAPRSVAKAKASHPQSHESDSLGPVDAEETRALDPIADDEEEIEGTPDSSARQSPPTTAPSTSAGSKQAILKKQSAQSLRRRQAKQQTTTAVDPSPGRKESSSSPSTENSSRLGSLSARSDSVGFHFFEPVLDRNIAHLPEDIRFYLSYHRDSITFRHYFLHPRSTSFVNKTLEEYALQYEPLLYAIVGFSAYHHCVQTGGEKLYSFLKYYNKALSLLRMSLGSGEPYSEATLTTILVLATFEEFVGDWVNLIDHYQAAHVLIRELLTPESASSDDVHRHLFEWYARFDVVAGMVSGNEMVLGRDWYIAREEHDAKEATDHPDDIEKQLALTSSINRRYGLEMASLYAKLSRGMIEIGDFLARNDQLGRNLERVKDILSRFANEYVVQTYPNRKPLTGDDIVDPYVPGGLHYGPLWDVNFAWIDYYSTKAMFKFQLLMATKQGSMEELRALGLEQARLIEAIKRWPEKEKGYMFGFKNSIGMASMFFPSDGKYREWSRRTFALMEQNGYVIAPKLRAGLATLWQLPEINHWWLPNDEAFPIIIREVREMTEERTNNPRDNFRESVRDMKAVFGKLNLDETESEPSPPSASTDVPRPSGPNR</sequence>
<dbReference type="Proteomes" id="UP001610432">
    <property type="component" value="Unassembled WGS sequence"/>
</dbReference>
<gene>
    <name evidence="8" type="ORF">BJX67DRAFT_5104</name>
</gene>
<keyword evidence="2" id="KW-0805">Transcription regulation</keyword>
<evidence type="ECO:0000256" key="6">
    <source>
        <dbReference type="SAM" id="MobiDB-lite"/>
    </source>
</evidence>
<evidence type="ECO:0000256" key="2">
    <source>
        <dbReference type="ARBA" id="ARBA00023015"/>
    </source>
</evidence>
<proteinExistence type="predicted"/>
<dbReference type="CDD" id="cd00067">
    <property type="entry name" value="GAL4"/>
    <property type="match status" value="1"/>
</dbReference>
<feature type="compositionally biased region" description="Polar residues" evidence="6">
    <location>
        <begin position="172"/>
        <end position="191"/>
    </location>
</feature>
<accession>A0ABR4M6Y5</accession>
<comment type="caution">
    <text evidence="8">The sequence shown here is derived from an EMBL/GenBank/DDBJ whole genome shotgun (WGS) entry which is preliminary data.</text>
</comment>
<feature type="domain" description="Zn(2)-C6 fungal-type" evidence="7">
    <location>
        <begin position="85"/>
        <end position="115"/>
    </location>
</feature>
<keyword evidence="5" id="KW-0539">Nucleus</keyword>
<dbReference type="SUPFAM" id="SSF57701">
    <property type="entry name" value="Zn2/Cys6 DNA-binding domain"/>
    <property type="match status" value="1"/>
</dbReference>
<dbReference type="InterPro" id="IPR021858">
    <property type="entry name" value="Fun_TF"/>
</dbReference>
<evidence type="ECO:0000256" key="5">
    <source>
        <dbReference type="ARBA" id="ARBA00023242"/>
    </source>
</evidence>
<dbReference type="PROSITE" id="PS00463">
    <property type="entry name" value="ZN2_CY6_FUNGAL_1"/>
    <property type="match status" value="1"/>
</dbReference>
<keyword evidence="3" id="KW-0238">DNA-binding</keyword>
<keyword evidence="9" id="KW-1185">Reference proteome</keyword>
<dbReference type="PANTHER" id="PTHR37534:SF10">
    <property type="entry name" value="ZN(II)2CYS6 TRANSCRIPTION FACTOR (EUROFUNG)"/>
    <property type="match status" value="1"/>
</dbReference>
<dbReference type="SMART" id="SM00066">
    <property type="entry name" value="GAL4"/>
    <property type="match status" value="1"/>
</dbReference>
<name>A0ABR4M6Y5_9EURO</name>
<evidence type="ECO:0000313" key="9">
    <source>
        <dbReference type="Proteomes" id="UP001610432"/>
    </source>
</evidence>